<gene>
    <name evidence="2" type="ORF">NDU88_003182</name>
</gene>
<evidence type="ECO:0000313" key="3">
    <source>
        <dbReference type="Proteomes" id="UP001066276"/>
    </source>
</evidence>
<organism evidence="2 3">
    <name type="scientific">Pleurodeles waltl</name>
    <name type="common">Iberian ribbed newt</name>
    <dbReference type="NCBI Taxonomy" id="8319"/>
    <lineage>
        <taxon>Eukaryota</taxon>
        <taxon>Metazoa</taxon>
        <taxon>Chordata</taxon>
        <taxon>Craniata</taxon>
        <taxon>Vertebrata</taxon>
        <taxon>Euteleostomi</taxon>
        <taxon>Amphibia</taxon>
        <taxon>Batrachia</taxon>
        <taxon>Caudata</taxon>
        <taxon>Salamandroidea</taxon>
        <taxon>Salamandridae</taxon>
        <taxon>Pleurodelinae</taxon>
        <taxon>Pleurodeles</taxon>
    </lineage>
</organism>
<dbReference type="EMBL" id="JANPWB010000014">
    <property type="protein sequence ID" value="KAJ1098066.1"/>
    <property type="molecule type" value="Genomic_DNA"/>
</dbReference>
<keyword evidence="3" id="KW-1185">Reference proteome</keyword>
<protein>
    <submittedName>
        <fullName evidence="2">Uncharacterized protein</fullName>
    </submittedName>
</protein>
<evidence type="ECO:0000256" key="1">
    <source>
        <dbReference type="SAM" id="MobiDB-lite"/>
    </source>
</evidence>
<proteinExistence type="predicted"/>
<accession>A0AAV7M3T8</accession>
<reference evidence="2" key="1">
    <citation type="journal article" date="2022" name="bioRxiv">
        <title>Sequencing and chromosome-scale assembly of the giantPleurodeles waltlgenome.</title>
        <authorList>
            <person name="Brown T."/>
            <person name="Elewa A."/>
            <person name="Iarovenko S."/>
            <person name="Subramanian E."/>
            <person name="Araus A.J."/>
            <person name="Petzold A."/>
            <person name="Susuki M."/>
            <person name="Suzuki K.-i.T."/>
            <person name="Hayashi T."/>
            <person name="Toyoda A."/>
            <person name="Oliveira C."/>
            <person name="Osipova E."/>
            <person name="Leigh N.D."/>
            <person name="Simon A."/>
            <person name="Yun M.H."/>
        </authorList>
    </citation>
    <scope>NUCLEOTIDE SEQUENCE</scope>
    <source>
        <strain evidence="2">20211129_DDA</strain>
        <tissue evidence="2">Liver</tissue>
    </source>
</reference>
<sequence>MPAANGSTKLRWRPGLQRPAGPGVRGWPSDAAALSAVSGTGGAGAAPLEPDPCEPKRSWGVDGGGKTHGGGPGGGRDRLRWGEDSPIWVDRTDKIRMAAVAAAPGVRGWPADAAALSAVGDARDPDP</sequence>
<dbReference type="AlphaFoldDB" id="A0AAV7M3T8"/>
<name>A0AAV7M3T8_PLEWA</name>
<evidence type="ECO:0000313" key="2">
    <source>
        <dbReference type="EMBL" id="KAJ1098066.1"/>
    </source>
</evidence>
<feature type="compositionally biased region" description="Gly residues" evidence="1">
    <location>
        <begin position="61"/>
        <end position="74"/>
    </location>
</feature>
<feature type="region of interest" description="Disordered" evidence="1">
    <location>
        <begin position="1"/>
        <end position="82"/>
    </location>
</feature>
<comment type="caution">
    <text evidence="2">The sequence shown here is derived from an EMBL/GenBank/DDBJ whole genome shotgun (WGS) entry which is preliminary data.</text>
</comment>
<dbReference type="Proteomes" id="UP001066276">
    <property type="component" value="Chromosome 10"/>
</dbReference>